<name>J3KZY6_ORYBR</name>
<dbReference type="AlphaFoldDB" id="J3KZY6"/>
<evidence type="ECO:0000313" key="2">
    <source>
        <dbReference type="Proteomes" id="UP000006038"/>
    </source>
</evidence>
<dbReference type="Proteomes" id="UP000006038">
    <property type="component" value="Chromosome 1"/>
</dbReference>
<sequence length="193" mass="20652">KRVVGVANHKIRGIERAPVVLVQTGLPPEPLRQVRVGQEQPPVRTHVGVAVGDRPLAFLPVVPSVHHELAPEHLPEREQLAVLVPVTGGGDAHPRLDHVAVEDAEVVHEADHVQGERHRVGVVAVHVVGERGEAHAEAVRADLVGHRRDHLRGEAAPVLDAAAVRFGPVVDAVLHELVDQVPVGGMDLNSVET</sequence>
<keyword evidence="2" id="KW-1185">Reference proteome</keyword>
<dbReference type="eggNOG" id="ENOG502R75B">
    <property type="taxonomic scope" value="Eukaryota"/>
</dbReference>
<evidence type="ECO:0000313" key="1">
    <source>
        <dbReference type="EnsemblPlants" id="OB01G25420.1"/>
    </source>
</evidence>
<reference evidence="1" key="2">
    <citation type="submission" date="2013-04" db="UniProtKB">
        <authorList>
            <consortium name="EnsemblPlants"/>
        </authorList>
    </citation>
    <scope>IDENTIFICATION</scope>
</reference>
<accession>J3KZY6</accession>
<reference evidence="1" key="1">
    <citation type="journal article" date="2013" name="Nat. Commun.">
        <title>Whole-genome sequencing of Oryza brachyantha reveals mechanisms underlying Oryza genome evolution.</title>
        <authorList>
            <person name="Chen J."/>
            <person name="Huang Q."/>
            <person name="Gao D."/>
            <person name="Wang J."/>
            <person name="Lang Y."/>
            <person name="Liu T."/>
            <person name="Li B."/>
            <person name="Bai Z."/>
            <person name="Luis Goicoechea J."/>
            <person name="Liang C."/>
            <person name="Chen C."/>
            <person name="Zhang W."/>
            <person name="Sun S."/>
            <person name="Liao Y."/>
            <person name="Zhang X."/>
            <person name="Yang L."/>
            <person name="Song C."/>
            <person name="Wang M."/>
            <person name="Shi J."/>
            <person name="Liu G."/>
            <person name="Liu J."/>
            <person name="Zhou H."/>
            <person name="Zhou W."/>
            <person name="Yu Q."/>
            <person name="An N."/>
            <person name="Chen Y."/>
            <person name="Cai Q."/>
            <person name="Wang B."/>
            <person name="Liu B."/>
            <person name="Min J."/>
            <person name="Huang Y."/>
            <person name="Wu H."/>
            <person name="Li Z."/>
            <person name="Zhang Y."/>
            <person name="Yin Y."/>
            <person name="Song W."/>
            <person name="Jiang J."/>
            <person name="Jackson S.A."/>
            <person name="Wing R.A."/>
            <person name="Wang J."/>
            <person name="Chen M."/>
        </authorList>
    </citation>
    <scope>NUCLEOTIDE SEQUENCE [LARGE SCALE GENOMIC DNA]</scope>
    <source>
        <strain evidence="1">cv. IRGC 101232</strain>
    </source>
</reference>
<organism evidence="1">
    <name type="scientific">Oryza brachyantha</name>
    <name type="common">malo sina</name>
    <dbReference type="NCBI Taxonomy" id="4533"/>
    <lineage>
        <taxon>Eukaryota</taxon>
        <taxon>Viridiplantae</taxon>
        <taxon>Streptophyta</taxon>
        <taxon>Embryophyta</taxon>
        <taxon>Tracheophyta</taxon>
        <taxon>Spermatophyta</taxon>
        <taxon>Magnoliopsida</taxon>
        <taxon>Liliopsida</taxon>
        <taxon>Poales</taxon>
        <taxon>Poaceae</taxon>
        <taxon>BOP clade</taxon>
        <taxon>Oryzoideae</taxon>
        <taxon>Oryzeae</taxon>
        <taxon>Oryzinae</taxon>
        <taxon>Oryza</taxon>
    </lineage>
</organism>
<dbReference type="EnsemblPlants" id="OB01G25420.1">
    <property type="protein sequence ID" value="OB01G25420.1"/>
    <property type="gene ID" value="OB01G25420"/>
</dbReference>
<dbReference type="Gramene" id="OB01G25420.1">
    <property type="protein sequence ID" value="OB01G25420.1"/>
    <property type="gene ID" value="OB01G25420"/>
</dbReference>
<dbReference type="OMA" id="AHHRIRG"/>
<dbReference type="AntiFam" id="ANF00205">
    <property type="entry name" value="Shadow ORF (opposite nemA)"/>
</dbReference>
<proteinExistence type="predicted"/>
<dbReference type="HOGENOM" id="CLU_1412185_0_0_1"/>
<protein>
    <submittedName>
        <fullName evidence="1">Uncharacterized protein</fullName>
    </submittedName>
</protein>